<evidence type="ECO:0000256" key="1">
    <source>
        <dbReference type="SAM" id="Phobius"/>
    </source>
</evidence>
<proteinExistence type="predicted"/>
<dbReference type="Proteomes" id="UP000694570">
    <property type="component" value="Unplaced"/>
</dbReference>
<dbReference type="Ensembl" id="ENSSSCT00030070037.1">
    <property type="protein sequence ID" value="ENSSSCP00030031938.1"/>
    <property type="gene ID" value="ENSSSCG00030050257.1"/>
</dbReference>
<accession>A0A8D0XB29</accession>
<sequence>MTVILTSVRWYFLVVLICISLIISDVEHLCMSLLAICLSFLEKCPFRSSAHFSIGLFILPLLSGMSCFYILEIKPLGAVFANIFHHSTGCLFVLFMVFFAMQKLLSLIWSLLFIFAFIALEG</sequence>
<feature type="transmembrane region" description="Helical" evidence="1">
    <location>
        <begin position="77"/>
        <end position="97"/>
    </location>
</feature>
<feature type="transmembrane region" description="Helical" evidence="1">
    <location>
        <begin position="12"/>
        <end position="38"/>
    </location>
</feature>
<name>A0A8D0XB29_PIG</name>
<organism evidence="2 3">
    <name type="scientific">Sus scrofa</name>
    <name type="common">Pig</name>
    <dbReference type="NCBI Taxonomy" id="9823"/>
    <lineage>
        <taxon>Eukaryota</taxon>
        <taxon>Metazoa</taxon>
        <taxon>Chordata</taxon>
        <taxon>Craniata</taxon>
        <taxon>Vertebrata</taxon>
        <taxon>Euteleostomi</taxon>
        <taxon>Mammalia</taxon>
        <taxon>Eutheria</taxon>
        <taxon>Laurasiatheria</taxon>
        <taxon>Artiodactyla</taxon>
        <taxon>Suina</taxon>
        <taxon>Suidae</taxon>
        <taxon>Sus</taxon>
    </lineage>
</organism>
<keyword evidence="1" id="KW-0812">Transmembrane</keyword>
<evidence type="ECO:0000313" key="3">
    <source>
        <dbReference type="Proteomes" id="UP000694570"/>
    </source>
</evidence>
<feature type="transmembrane region" description="Helical" evidence="1">
    <location>
        <begin position="104"/>
        <end position="120"/>
    </location>
</feature>
<feature type="transmembrane region" description="Helical" evidence="1">
    <location>
        <begin position="50"/>
        <end position="71"/>
    </location>
</feature>
<keyword evidence="1" id="KW-0472">Membrane</keyword>
<protein>
    <submittedName>
        <fullName evidence="2">Uncharacterized protein</fullName>
    </submittedName>
</protein>
<reference evidence="2" key="1">
    <citation type="submission" date="2025-08" db="UniProtKB">
        <authorList>
            <consortium name="Ensembl"/>
        </authorList>
    </citation>
    <scope>IDENTIFICATION</scope>
</reference>
<dbReference type="AlphaFoldDB" id="A0A8D0XB29"/>
<evidence type="ECO:0000313" key="2">
    <source>
        <dbReference type="Ensembl" id="ENSSSCP00030031938.1"/>
    </source>
</evidence>
<keyword evidence="1" id="KW-1133">Transmembrane helix</keyword>